<organism evidence="2 3">
    <name type="scientific">Deminuibacter soli</name>
    <dbReference type="NCBI Taxonomy" id="2291815"/>
    <lineage>
        <taxon>Bacteria</taxon>
        <taxon>Pseudomonadati</taxon>
        <taxon>Bacteroidota</taxon>
        <taxon>Chitinophagia</taxon>
        <taxon>Chitinophagales</taxon>
        <taxon>Chitinophagaceae</taxon>
        <taxon>Deminuibacter</taxon>
    </lineage>
</organism>
<dbReference type="RefSeq" id="WP_116846377.1">
    <property type="nucleotide sequence ID" value="NZ_QTJU01000001.1"/>
</dbReference>
<dbReference type="Pfam" id="PF00300">
    <property type="entry name" value="His_Phos_1"/>
    <property type="match status" value="1"/>
</dbReference>
<protein>
    <submittedName>
        <fullName evidence="2">Histidine phosphatase family protein</fullName>
    </submittedName>
</protein>
<dbReference type="Proteomes" id="UP000261284">
    <property type="component" value="Unassembled WGS sequence"/>
</dbReference>
<reference evidence="2 3" key="1">
    <citation type="submission" date="2018-08" db="EMBL/GenBank/DDBJ databases">
        <title>Chitinophagaceae sp. K23C18032701, a novel bacterium isolated from forest soil.</title>
        <authorList>
            <person name="Wang C."/>
        </authorList>
    </citation>
    <scope>NUCLEOTIDE SEQUENCE [LARGE SCALE GENOMIC DNA]</scope>
    <source>
        <strain evidence="2 3">K23C18032701</strain>
    </source>
</reference>
<dbReference type="PANTHER" id="PTHR47623">
    <property type="entry name" value="OS09G0287300 PROTEIN"/>
    <property type="match status" value="1"/>
</dbReference>
<gene>
    <name evidence="2" type="ORF">DXN05_03180</name>
</gene>
<dbReference type="AlphaFoldDB" id="A0A3E1NRT4"/>
<dbReference type="Gene3D" id="3.40.50.1240">
    <property type="entry name" value="Phosphoglycerate mutase-like"/>
    <property type="match status" value="1"/>
</dbReference>
<dbReference type="OrthoDB" id="9810154at2"/>
<dbReference type="PANTHER" id="PTHR47623:SF1">
    <property type="entry name" value="OS09G0287300 PROTEIN"/>
    <property type="match status" value="1"/>
</dbReference>
<evidence type="ECO:0000313" key="2">
    <source>
        <dbReference type="EMBL" id="RFM30622.1"/>
    </source>
</evidence>
<dbReference type="EMBL" id="QTJU01000001">
    <property type="protein sequence ID" value="RFM30622.1"/>
    <property type="molecule type" value="Genomic_DNA"/>
</dbReference>
<comment type="caution">
    <text evidence="2">The sequence shown here is derived from an EMBL/GenBank/DDBJ whole genome shotgun (WGS) entry which is preliminary data.</text>
</comment>
<proteinExistence type="predicted"/>
<keyword evidence="3" id="KW-1185">Reference proteome</keyword>
<dbReference type="InterPro" id="IPR029033">
    <property type="entry name" value="His_PPase_superfam"/>
</dbReference>
<dbReference type="InterPro" id="IPR013078">
    <property type="entry name" value="His_Pase_superF_clade-1"/>
</dbReference>
<sequence length="163" mass="18322">MKSLLVIRHAKSSWDNTEQKDFDRPLNARGHRDAPEMASRLLKKNIVIDAFIASTANRAFSTAGYFADAYQVAHSAIIRVPALYHAGVPVFYDVVKGADNAFDTIAIFSHNPGITDFVNTLTPSTRIDDMPTCAIFAVQTDITDWKDFQTAVKRFWFFDYPKA</sequence>
<feature type="binding site" evidence="1">
    <location>
        <position position="58"/>
    </location>
    <ligand>
        <name>substrate</name>
    </ligand>
</feature>
<name>A0A3E1NRT4_9BACT</name>
<evidence type="ECO:0000313" key="3">
    <source>
        <dbReference type="Proteomes" id="UP000261284"/>
    </source>
</evidence>
<dbReference type="SUPFAM" id="SSF53254">
    <property type="entry name" value="Phosphoglycerate mutase-like"/>
    <property type="match status" value="1"/>
</dbReference>
<evidence type="ECO:0000256" key="1">
    <source>
        <dbReference type="PIRSR" id="PIRSR613078-2"/>
    </source>
</evidence>
<accession>A0A3E1NRT4</accession>